<name>X1LID7_9ZZZZ</name>
<comment type="caution">
    <text evidence="1">The sequence shown here is derived from an EMBL/GenBank/DDBJ whole genome shotgun (WGS) entry which is preliminary data.</text>
</comment>
<dbReference type="EMBL" id="BARV01020926">
    <property type="protein sequence ID" value="GAI18873.1"/>
    <property type="molecule type" value="Genomic_DNA"/>
</dbReference>
<feature type="non-terminal residue" evidence="1">
    <location>
        <position position="1"/>
    </location>
</feature>
<reference evidence="1" key="1">
    <citation type="journal article" date="2014" name="Front. Microbiol.">
        <title>High frequency of phylogenetically diverse reductive dehalogenase-homologous genes in deep subseafloor sedimentary metagenomes.</title>
        <authorList>
            <person name="Kawai M."/>
            <person name="Futagami T."/>
            <person name="Toyoda A."/>
            <person name="Takaki Y."/>
            <person name="Nishi S."/>
            <person name="Hori S."/>
            <person name="Arai W."/>
            <person name="Tsubouchi T."/>
            <person name="Morono Y."/>
            <person name="Uchiyama I."/>
            <person name="Ito T."/>
            <person name="Fujiyama A."/>
            <person name="Inagaki F."/>
            <person name="Takami H."/>
        </authorList>
    </citation>
    <scope>NUCLEOTIDE SEQUENCE</scope>
    <source>
        <strain evidence="1">Expedition CK06-06</strain>
    </source>
</reference>
<gene>
    <name evidence="1" type="ORF">S06H3_34796</name>
</gene>
<dbReference type="AlphaFoldDB" id="X1LID7"/>
<protein>
    <submittedName>
        <fullName evidence="1">Uncharacterized protein</fullName>
    </submittedName>
</protein>
<proteinExistence type="predicted"/>
<sequence length="87" mass="9827">TSSFELLVELMGDHASGTSFDALWAETNVVRRTTRHQIASLLAYYRCFECADEAAGLWACSPELVREGGREELEEYVIRPVGEEEEE</sequence>
<organism evidence="1">
    <name type="scientific">marine sediment metagenome</name>
    <dbReference type="NCBI Taxonomy" id="412755"/>
    <lineage>
        <taxon>unclassified sequences</taxon>
        <taxon>metagenomes</taxon>
        <taxon>ecological metagenomes</taxon>
    </lineage>
</organism>
<evidence type="ECO:0000313" key="1">
    <source>
        <dbReference type="EMBL" id="GAI18873.1"/>
    </source>
</evidence>
<accession>X1LID7</accession>